<comment type="subcellular location">
    <subcellularLocation>
        <location evidence="1">Cell membrane</location>
        <topology evidence="1">Multi-pass membrane protein</topology>
    </subcellularLocation>
</comment>
<keyword evidence="5 8" id="KW-1133">Transmembrane helix</keyword>
<dbReference type="PANTHER" id="PTHR32309:SF31">
    <property type="entry name" value="CAPSULAR EXOPOLYSACCHARIDE FAMILY"/>
    <property type="match status" value="1"/>
</dbReference>
<evidence type="ECO:0000256" key="1">
    <source>
        <dbReference type="ARBA" id="ARBA00004651"/>
    </source>
</evidence>
<dbReference type="STRING" id="504805.SAMN05421505_112181"/>
<feature type="domain" description="Polysaccharide chain length determinant N-terminal" evidence="9">
    <location>
        <begin position="18"/>
        <end position="79"/>
    </location>
</feature>
<feature type="region of interest" description="Disordered" evidence="7">
    <location>
        <begin position="403"/>
        <end position="448"/>
    </location>
</feature>
<dbReference type="GO" id="GO:0005886">
    <property type="term" value="C:plasma membrane"/>
    <property type="evidence" value="ECO:0007669"/>
    <property type="project" value="UniProtKB-SubCell"/>
</dbReference>
<dbReference type="RefSeq" id="WP_093171083.1">
    <property type="nucleotide sequence ID" value="NZ_FNCN01000012.1"/>
</dbReference>
<organism evidence="10 11">
    <name type="scientific">Sinosporangium album</name>
    <dbReference type="NCBI Taxonomy" id="504805"/>
    <lineage>
        <taxon>Bacteria</taxon>
        <taxon>Bacillati</taxon>
        <taxon>Actinomycetota</taxon>
        <taxon>Actinomycetes</taxon>
        <taxon>Streptosporangiales</taxon>
        <taxon>Streptosporangiaceae</taxon>
        <taxon>Sinosporangium</taxon>
    </lineage>
</organism>
<dbReference type="InterPro" id="IPR003856">
    <property type="entry name" value="LPS_length_determ_N"/>
</dbReference>
<dbReference type="Pfam" id="PF02706">
    <property type="entry name" value="Wzz"/>
    <property type="match status" value="1"/>
</dbReference>
<evidence type="ECO:0000313" key="11">
    <source>
        <dbReference type="Proteomes" id="UP000198923"/>
    </source>
</evidence>
<evidence type="ECO:0000256" key="2">
    <source>
        <dbReference type="ARBA" id="ARBA00006683"/>
    </source>
</evidence>
<evidence type="ECO:0000259" key="9">
    <source>
        <dbReference type="Pfam" id="PF02706"/>
    </source>
</evidence>
<dbReference type="Proteomes" id="UP000198923">
    <property type="component" value="Unassembled WGS sequence"/>
</dbReference>
<evidence type="ECO:0000256" key="6">
    <source>
        <dbReference type="ARBA" id="ARBA00023136"/>
    </source>
</evidence>
<reference evidence="10 11" key="1">
    <citation type="submission" date="2016-10" db="EMBL/GenBank/DDBJ databases">
        <authorList>
            <person name="de Groot N.N."/>
        </authorList>
    </citation>
    <scope>NUCLEOTIDE SEQUENCE [LARGE SCALE GENOMIC DNA]</scope>
    <source>
        <strain evidence="10 11">CPCC 201354</strain>
    </source>
</reference>
<feature type="transmembrane region" description="Helical" evidence="8">
    <location>
        <begin position="27"/>
        <end position="48"/>
    </location>
</feature>
<name>A0A1G8AJ69_9ACTN</name>
<evidence type="ECO:0000256" key="4">
    <source>
        <dbReference type="ARBA" id="ARBA00022692"/>
    </source>
</evidence>
<keyword evidence="3" id="KW-1003">Cell membrane</keyword>
<evidence type="ECO:0000256" key="7">
    <source>
        <dbReference type="SAM" id="MobiDB-lite"/>
    </source>
</evidence>
<gene>
    <name evidence="10" type="ORF">SAMN05421505_112181</name>
</gene>
<comment type="similarity">
    <text evidence="2">Belongs to the CpsC/CapA family.</text>
</comment>
<keyword evidence="6 8" id="KW-0472">Membrane</keyword>
<dbReference type="InterPro" id="IPR050445">
    <property type="entry name" value="Bact_polysacc_biosynth/exp"/>
</dbReference>
<protein>
    <submittedName>
        <fullName evidence="10">Capsular polysaccharide biosynthesis protein</fullName>
    </submittedName>
</protein>
<accession>A0A1G8AJ69</accession>
<dbReference type="AlphaFoldDB" id="A0A1G8AJ69"/>
<dbReference type="PANTHER" id="PTHR32309">
    <property type="entry name" value="TYROSINE-PROTEIN KINASE"/>
    <property type="match status" value="1"/>
</dbReference>
<sequence>MSLPQDTPARRSSDGFADLFGPLRRQWAIALLCLTAGFAGGLGVMRLAPQTFTATAHVLVSPTGAQEQVNQVTNRQREQLNLDTEAQVAVSAVVAKRAEQTLRAAGQAGEPPAIDVSVPPNSAVLAISADAVSPETAAAHANAYAKAYLAHRATSAKETLSAQLKALADKRRQISASLAKGAADLQTLPRGTAQHTLTAARQTMLNRQLATLALRYDALNTVAVTPGSVIGEAEPPSAPSSPNLPVSLGSGLMIGLLVGAGAALVRDRTDTRLRTAADVERLTSVPVLAVLPERGAWSDAVLRELAASMIAMCPSGQVLLQPVPAGGSTGPGRANPHAAVLAESLSLLAPVSVLGGGVGDLARADAALLVVTAGARAGDVAVATGRLARHGVTTVGAVLIPGGRGGQGGRGGRKPRGASEGAVKAAHAVHGRAGEGGRAGDAPGVRVT</sequence>
<keyword evidence="11" id="KW-1185">Reference proteome</keyword>
<proteinExistence type="inferred from homology"/>
<dbReference type="EMBL" id="FNCN01000012">
    <property type="protein sequence ID" value="SDH20883.1"/>
    <property type="molecule type" value="Genomic_DNA"/>
</dbReference>
<evidence type="ECO:0000256" key="8">
    <source>
        <dbReference type="SAM" id="Phobius"/>
    </source>
</evidence>
<evidence type="ECO:0000256" key="5">
    <source>
        <dbReference type="ARBA" id="ARBA00022989"/>
    </source>
</evidence>
<evidence type="ECO:0000256" key="3">
    <source>
        <dbReference type="ARBA" id="ARBA00022475"/>
    </source>
</evidence>
<keyword evidence="4 8" id="KW-0812">Transmembrane</keyword>
<dbReference type="OrthoDB" id="3542802at2"/>
<evidence type="ECO:0000313" key="10">
    <source>
        <dbReference type="EMBL" id="SDH20883.1"/>
    </source>
</evidence>